<dbReference type="PANTHER" id="PTHR42760:SF133">
    <property type="entry name" value="3-OXOACYL-[ACYL-CARRIER-PROTEIN] REDUCTASE"/>
    <property type="match status" value="1"/>
</dbReference>
<evidence type="ECO:0000313" key="5">
    <source>
        <dbReference type="Proteomes" id="UP000194360"/>
    </source>
</evidence>
<feature type="region of interest" description="Disordered" evidence="3">
    <location>
        <begin position="157"/>
        <end position="176"/>
    </location>
</feature>
<evidence type="ECO:0000256" key="3">
    <source>
        <dbReference type="SAM" id="MobiDB-lite"/>
    </source>
</evidence>
<gene>
    <name evidence="4" type="primary">phbB_2</name>
    <name evidence="4" type="ORF">BG845_05035</name>
</gene>
<dbReference type="InterPro" id="IPR020904">
    <property type="entry name" value="Sc_DH/Rdtase_CS"/>
</dbReference>
<proteinExistence type="inferred from homology"/>
<evidence type="ECO:0000313" key="4">
    <source>
        <dbReference type="EMBL" id="OSY36952.1"/>
    </source>
</evidence>
<dbReference type="Proteomes" id="UP000194360">
    <property type="component" value="Unassembled WGS sequence"/>
</dbReference>
<dbReference type="PANTHER" id="PTHR42760">
    <property type="entry name" value="SHORT-CHAIN DEHYDROGENASES/REDUCTASES FAMILY MEMBER"/>
    <property type="match status" value="1"/>
</dbReference>
<dbReference type="OrthoDB" id="9803333at2"/>
<dbReference type="PRINTS" id="PR00080">
    <property type="entry name" value="SDRFAMILY"/>
</dbReference>
<reference evidence="4 5" key="1">
    <citation type="submission" date="2016-09" db="EMBL/GenBank/DDBJ databases">
        <title>Pseudonocardia autotrophica DSM535, a candidate organism with high potential of specific P450 cytochromes.</title>
        <authorList>
            <person name="Grumaz C."/>
            <person name="Vainshtein Y."/>
            <person name="Kirstahler P."/>
            <person name="Sohn K."/>
        </authorList>
    </citation>
    <scope>NUCLEOTIDE SEQUENCE [LARGE SCALE GENOMIC DNA]</scope>
    <source>
        <strain evidence="4 5">DSM 535</strain>
    </source>
</reference>
<dbReference type="PRINTS" id="PR00081">
    <property type="entry name" value="GDHRDH"/>
</dbReference>
<dbReference type="EC" id="1.1.1.36" evidence="4"/>
<dbReference type="InterPro" id="IPR002347">
    <property type="entry name" value="SDR_fam"/>
</dbReference>
<dbReference type="InterPro" id="IPR036291">
    <property type="entry name" value="NAD(P)-bd_dom_sf"/>
</dbReference>
<keyword evidence="2 4" id="KW-0560">Oxidoreductase</keyword>
<dbReference type="Gene3D" id="3.40.50.720">
    <property type="entry name" value="NAD(P)-binding Rossmann-like Domain"/>
    <property type="match status" value="1"/>
</dbReference>
<name>A0A1Y2MP46_PSEAH</name>
<evidence type="ECO:0000256" key="2">
    <source>
        <dbReference type="ARBA" id="ARBA00023002"/>
    </source>
</evidence>
<dbReference type="EMBL" id="MIGB01000034">
    <property type="protein sequence ID" value="OSY36952.1"/>
    <property type="molecule type" value="Genomic_DNA"/>
</dbReference>
<dbReference type="STRING" id="2074.BG845_05035"/>
<dbReference type="FunFam" id="3.40.50.720:FF:000173">
    <property type="entry name" value="3-oxoacyl-[acyl-carrier protein] reductase"/>
    <property type="match status" value="1"/>
</dbReference>
<comment type="similarity">
    <text evidence="1">Belongs to the short-chain dehydrogenases/reductases (SDR) family.</text>
</comment>
<dbReference type="AlphaFoldDB" id="A0A1Y2MP46"/>
<dbReference type="SUPFAM" id="SSF51735">
    <property type="entry name" value="NAD(P)-binding Rossmann-fold domains"/>
    <property type="match status" value="1"/>
</dbReference>
<protein>
    <submittedName>
        <fullName evidence="4">Acetoacetyl-CoA reductase</fullName>
        <ecNumber evidence="4">1.1.1.36</ecNumber>
    </submittedName>
</protein>
<comment type="caution">
    <text evidence="4">The sequence shown here is derived from an EMBL/GenBank/DDBJ whole genome shotgun (WGS) entry which is preliminary data.</text>
</comment>
<dbReference type="Pfam" id="PF13561">
    <property type="entry name" value="adh_short_C2"/>
    <property type="match status" value="1"/>
</dbReference>
<dbReference type="GO" id="GO:0018454">
    <property type="term" value="F:acetoacetyl-CoA reductase activity"/>
    <property type="evidence" value="ECO:0007669"/>
    <property type="project" value="UniProtKB-EC"/>
</dbReference>
<evidence type="ECO:0000256" key="1">
    <source>
        <dbReference type="ARBA" id="ARBA00006484"/>
    </source>
</evidence>
<dbReference type="PROSITE" id="PS00061">
    <property type="entry name" value="ADH_SHORT"/>
    <property type="match status" value="1"/>
</dbReference>
<dbReference type="RefSeq" id="WP_085915190.1">
    <property type="nucleotide sequence ID" value="NZ_AP018920.1"/>
</dbReference>
<accession>A0A1Y2MP46</accession>
<sequence>MNSAAQPGPSVPVAIVTGSRGGIGSAVAARLAKDGFTVAGFDVAGSDVAGSDVAGSDVAAAGDPATRLDLALDVADPDGVRESVDRVVAELGRLDVVVNCAGTGRRTSFEATTPAEFTADVSSNLLGTFLVCQAAVFPHMRASGGGRLVNVASISGKTGGTGPVSDDGRPGRSGPGYAAAKAGVINLTRWIAREARHTGVTANVVAPGPIATRMTEGQHYDTSEIPLGRMGLPDEVADAVAWLASPGAGYVNGTVIDVDGGLVRA</sequence>
<keyword evidence="5" id="KW-1185">Reference proteome</keyword>
<organism evidence="4 5">
    <name type="scientific">Pseudonocardia autotrophica</name>
    <name type="common">Amycolata autotrophica</name>
    <name type="synonym">Nocardia autotrophica</name>
    <dbReference type="NCBI Taxonomy" id="2074"/>
    <lineage>
        <taxon>Bacteria</taxon>
        <taxon>Bacillati</taxon>
        <taxon>Actinomycetota</taxon>
        <taxon>Actinomycetes</taxon>
        <taxon>Pseudonocardiales</taxon>
        <taxon>Pseudonocardiaceae</taxon>
        <taxon>Pseudonocardia</taxon>
    </lineage>
</organism>